<proteinExistence type="inferred from homology"/>
<feature type="site" description="Important for catalytic activity" evidence="3">
    <location>
        <position position="54"/>
    </location>
</feature>
<dbReference type="InterPro" id="IPR006176">
    <property type="entry name" value="3-OHacyl-CoA_DH_NAD-bd"/>
</dbReference>
<dbReference type="PANTHER" id="PTHR48075:SF5">
    <property type="entry name" value="3-HYDROXYBUTYRYL-COA DEHYDROGENASE"/>
    <property type="match status" value="1"/>
</dbReference>
<comment type="similarity">
    <text evidence="1">Belongs to the 3-hydroxyacyl-CoA dehydrogenase family.</text>
</comment>
<evidence type="ECO:0000313" key="6">
    <source>
        <dbReference type="EMBL" id="CAI8024937.1"/>
    </source>
</evidence>
<keyword evidence="7" id="KW-1185">Reference proteome</keyword>
<dbReference type="EMBL" id="CASHTH010002108">
    <property type="protein sequence ID" value="CAI8024937.1"/>
    <property type="molecule type" value="Genomic_DNA"/>
</dbReference>
<evidence type="ECO:0000256" key="1">
    <source>
        <dbReference type="ARBA" id="ARBA00009463"/>
    </source>
</evidence>
<dbReference type="Proteomes" id="UP001174909">
    <property type="component" value="Unassembled WGS sequence"/>
</dbReference>
<dbReference type="Pfam" id="PF00725">
    <property type="entry name" value="3HCDH"/>
    <property type="match status" value="1"/>
</dbReference>
<evidence type="ECO:0000256" key="3">
    <source>
        <dbReference type="PIRSR" id="PIRSR000105-1"/>
    </source>
</evidence>
<dbReference type="GO" id="GO:0016616">
    <property type="term" value="F:oxidoreductase activity, acting on the CH-OH group of donors, NAD or NADP as acceptor"/>
    <property type="evidence" value="ECO:0007669"/>
    <property type="project" value="InterPro"/>
</dbReference>
<dbReference type="Pfam" id="PF02737">
    <property type="entry name" value="3HCDH_N"/>
    <property type="match status" value="1"/>
</dbReference>
<evidence type="ECO:0000313" key="7">
    <source>
        <dbReference type="Proteomes" id="UP001174909"/>
    </source>
</evidence>
<accession>A0AA35S9G6</accession>
<evidence type="ECO:0000259" key="4">
    <source>
        <dbReference type="Pfam" id="PF00725"/>
    </source>
</evidence>
<comment type="caution">
    <text evidence="6">The sequence shown here is derived from an EMBL/GenBank/DDBJ whole genome shotgun (WGS) entry which is preliminary data.</text>
</comment>
<organism evidence="6 7">
    <name type="scientific">Geodia barretti</name>
    <name type="common">Barrett's horny sponge</name>
    <dbReference type="NCBI Taxonomy" id="519541"/>
    <lineage>
        <taxon>Eukaryota</taxon>
        <taxon>Metazoa</taxon>
        <taxon>Porifera</taxon>
        <taxon>Demospongiae</taxon>
        <taxon>Heteroscleromorpha</taxon>
        <taxon>Tetractinellida</taxon>
        <taxon>Astrophorina</taxon>
        <taxon>Geodiidae</taxon>
        <taxon>Geodia</taxon>
    </lineage>
</organism>
<dbReference type="InterPro" id="IPR036291">
    <property type="entry name" value="NAD(P)-bd_dom_sf"/>
</dbReference>
<dbReference type="InterPro" id="IPR013328">
    <property type="entry name" value="6PGD_dom2"/>
</dbReference>
<gene>
    <name evidence="6" type="ORF">GBAR_LOCUS14448</name>
</gene>
<dbReference type="PANTHER" id="PTHR48075">
    <property type="entry name" value="3-HYDROXYACYL-COA DEHYDROGENASE FAMILY PROTEIN"/>
    <property type="match status" value="1"/>
</dbReference>
<name>A0AA35S9G6_GEOBA</name>
<dbReference type="Gene3D" id="3.40.50.720">
    <property type="entry name" value="NAD(P)-binding Rossmann-like Domain"/>
    <property type="match status" value="1"/>
</dbReference>
<dbReference type="InterPro" id="IPR008927">
    <property type="entry name" value="6-PGluconate_DH-like_C_sf"/>
</dbReference>
<feature type="domain" description="3-hydroxyacyl-CoA dehydrogenase C-terminal" evidence="4">
    <location>
        <begin position="101"/>
        <end position="199"/>
    </location>
</feature>
<dbReference type="PIRSF" id="PIRSF000105">
    <property type="entry name" value="HCDH"/>
    <property type="match status" value="1"/>
</dbReference>
<dbReference type="SUPFAM" id="SSF51735">
    <property type="entry name" value="NAD(P)-binding Rossmann-fold domains"/>
    <property type="match status" value="1"/>
</dbReference>
<dbReference type="SUPFAM" id="SSF48179">
    <property type="entry name" value="6-phosphogluconate dehydrogenase C-terminal domain-like"/>
    <property type="match status" value="1"/>
</dbReference>
<evidence type="ECO:0000256" key="2">
    <source>
        <dbReference type="ARBA" id="ARBA00023002"/>
    </source>
</evidence>
<keyword evidence="2" id="KW-0560">Oxidoreductase</keyword>
<evidence type="ECO:0000259" key="5">
    <source>
        <dbReference type="Pfam" id="PF02737"/>
    </source>
</evidence>
<dbReference type="AlphaFoldDB" id="A0AA35S9G6"/>
<dbReference type="GO" id="GO:0006631">
    <property type="term" value="P:fatty acid metabolic process"/>
    <property type="evidence" value="ECO:0007669"/>
    <property type="project" value="InterPro"/>
</dbReference>
<protein>
    <submittedName>
        <fullName evidence="6">5-formyl-3-hydroxy-2-methylpyridine 4-carboxylate 5-dehydrogenase</fullName>
    </submittedName>
</protein>
<dbReference type="InterPro" id="IPR006108">
    <property type="entry name" value="3HC_DH_C"/>
</dbReference>
<feature type="domain" description="3-hydroxyacyl-CoA dehydrogenase NAD binding" evidence="5">
    <location>
        <begin position="1"/>
        <end position="97"/>
    </location>
</feature>
<reference evidence="6" key="1">
    <citation type="submission" date="2023-03" db="EMBL/GenBank/DDBJ databases">
        <authorList>
            <person name="Steffen K."/>
            <person name="Cardenas P."/>
        </authorList>
    </citation>
    <scope>NUCLEOTIDE SEQUENCE</scope>
</reference>
<sequence length="232" mass="25500">MEYVFEDIDLKREVFAELDRLCPPHAILATGTSSLMPSDLAVATSRPDKVLAAHYANPPYLLPFVEIVGAKGCSPESIQTVVDLLVGIGKQPVVLKKEVPGFAAMRLQGALLREALWLVERGVATPADVDTIIKTGIGRRWSVAGVFEVFELAGWDLISSICEWLFPHLENSPETPPVLRDAVARGNLGVKTGEGFYEWTPELEEVLRRRIANALVEIDRWPRDDAGAASTR</sequence>
<dbReference type="Gene3D" id="1.10.1040.10">
    <property type="entry name" value="N-(1-d-carboxylethyl)-l-norvaline Dehydrogenase, domain 2"/>
    <property type="match status" value="1"/>
</dbReference>
<dbReference type="InterPro" id="IPR022694">
    <property type="entry name" value="3-OHacyl-CoA_DH"/>
</dbReference>
<dbReference type="GO" id="GO:0070403">
    <property type="term" value="F:NAD+ binding"/>
    <property type="evidence" value="ECO:0007669"/>
    <property type="project" value="InterPro"/>
</dbReference>